<protein>
    <submittedName>
        <fullName evidence="2">GNAT family N-acetyltransferase</fullName>
    </submittedName>
</protein>
<dbReference type="SUPFAM" id="SSF55729">
    <property type="entry name" value="Acyl-CoA N-acyltransferases (Nat)"/>
    <property type="match status" value="1"/>
</dbReference>
<comment type="caution">
    <text evidence="2">The sequence shown here is derived from an EMBL/GenBank/DDBJ whole genome shotgun (WGS) entry which is preliminary data.</text>
</comment>
<evidence type="ECO:0000313" key="2">
    <source>
        <dbReference type="EMBL" id="NYZ66450.1"/>
    </source>
</evidence>
<dbReference type="EMBL" id="JACCKB010000014">
    <property type="protein sequence ID" value="NYZ66450.1"/>
    <property type="molecule type" value="Genomic_DNA"/>
</dbReference>
<proteinExistence type="predicted"/>
<keyword evidence="3" id="KW-1185">Reference proteome</keyword>
<evidence type="ECO:0000313" key="3">
    <source>
        <dbReference type="Proteomes" id="UP000569732"/>
    </source>
</evidence>
<dbReference type="GO" id="GO:0016747">
    <property type="term" value="F:acyltransferase activity, transferring groups other than amino-acyl groups"/>
    <property type="evidence" value="ECO:0007669"/>
    <property type="project" value="InterPro"/>
</dbReference>
<name>A0A853HXH1_9GAMM</name>
<sequence>MAVSESSSTIYYLEMKSLDQLNPVAAPTLDVQLQRAGISCWQLNRFLYQVVGEPWQWHEKLSWSKQQWQAYVERDVLYTTLLYVSGTPAGYFELEQQAADVELKYFGLLPQFIGMKLGGYLLSEAIRQAWQLASERVWVHTCTEDHPAALTNYQARGFQLYNTETVIQS</sequence>
<dbReference type="Proteomes" id="UP000569732">
    <property type="component" value="Unassembled WGS sequence"/>
</dbReference>
<dbReference type="InterPro" id="IPR016181">
    <property type="entry name" value="Acyl_CoA_acyltransferase"/>
</dbReference>
<organism evidence="2 3">
    <name type="scientific">Spartinivicinus marinus</name>
    <dbReference type="NCBI Taxonomy" id="2994442"/>
    <lineage>
        <taxon>Bacteria</taxon>
        <taxon>Pseudomonadati</taxon>
        <taxon>Pseudomonadota</taxon>
        <taxon>Gammaproteobacteria</taxon>
        <taxon>Oceanospirillales</taxon>
        <taxon>Zooshikellaceae</taxon>
        <taxon>Spartinivicinus</taxon>
    </lineage>
</organism>
<dbReference type="Pfam" id="PF00583">
    <property type="entry name" value="Acetyltransf_1"/>
    <property type="match status" value="1"/>
</dbReference>
<dbReference type="AlphaFoldDB" id="A0A853HXH1"/>
<dbReference type="InterPro" id="IPR000182">
    <property type="entry name" value="GNAT_dom"/>
</dbReference>
<reference evidence="2 3" key="1">
    <citation type="submission" date="2020-07" db="EMBL/GenBank/DDBJ databases">
        <title>Endozoicomonas sp. nov., isolated from sediment.</title>
        <authorList>
            <person name="Gu T."/>
        </authorList>
    </citation>
    <scope>NUCLEOTIDE SEQUENCE [LARGE SCALE GENOMIC DNA]</scope>
    <source>
        <strain evidence="2 3">SM1973</strain>
    </source>
</reference>
<gene>
    <name evidence="2" type="ORF">H0A36_10555</name>
</gene>
<feature type="domain" description="N-acetyltransferase" evidence="1">
    <location>
        <begin position="54"/>
        <end position="158"/>
    </location>
</feature>
<evidence type="ECO:0000259" key="1">
    <source>
        <dbReference type="Pfam" id="PF00583"/>
    </source>
</evidence>
<dbReference type="RefSeq" id="WP_180568479.1">
    <property type="nucleotide sequence ID" value="NZ_JACCKB010000014.1"/>
</dbReference>
<accession>A0A853HXH1</accession>
<dbReference type="Gene3D" id="3.40.630.30">
    <property type="match status" value="1"/>
</dbReference>